<feature type="transmembrane region" description="Helical" evidence="6">
    <location>
        <begin position="152"/>
        <end position="175"/>
    </location>
</feature>
<feature type="transmembrane region" description="Helical" evidence="6">
    <location>
        <begin position="244"/>
        <end position="267"/>
    </location>
</feature>
<dbReference type="Proteomes" id="UP000053617">
    <property type="component" value="Unassembled WGS sequence"/>
</dbReference>
<evidence type="ECO:0000256" key="2">
    <source>
        <dbReference type="ARBA" id="ARBA00022692"/>
    </source>
</evidence>
<reference evidence="7 8" key="1">
    <citation type="submission" date="2015-01" db="EMBL/GenBank/DDBJ databases">
        <title>The Genome Sequence of Rhinocladiella mackenzie CBS 650.93.</title>
        <authorList>
            <consortium name="The Broad Institute Genomics Platform"/>
            <person name="Cuomo C."/>
            <person name="de Hoog S."/>
            <person name="Gorbushina A."/>
            <person name="Stielow B."/>
            <person name="Teixiera M."/>
            <person name="Abouelleil A."/>
            <person name="Chapman S.B."/>
            <person name="Priest M."/>
            <person name="Young S.K."/>
            <person name="Wortman J."/>
            <person name="Nusbaum C."/>
            <person name="Birren B."/>
        </authorList>
    </citation>
    <scope>NUCLEOTIDE SEQUENCE [LARGE SCALE GENOMIC DNA]</scope>
    <source>
        <strain evidence="7 8">CBS 650.93</strain>
    </source>
</reference>
<dbReference type="InterPro" id="IPR051415">
    <property type="entry name" value="LAAT-1"/>
</dbReference>
<dbReference type="Pfam" id="PF04193">
    <property type="entry name" value="PQ-loop"/>
    <property type="match status" value="2"/>
</dbReference>
<gene>
    <name evidence="7" type="ORF">Z518_10753</name>
</gene>
<dbReference type="GeneID" id="25298824"/>
<evidence type="ECO:0000256" key="1">
    <source>
        <dbReference type="ARBA" id="ARBA00004141"/>
    </source>
</evidence>
<evidence type="ECO:0000256" key="6">
    <source>
        <dbReference type="SAM" id="Phobius"/>
    </source>
</evidence>
<comment type="subcellular location">
    <subcellularLocation>
        <location evidence="1">Membrane</location>
        <topology evidence="1">Multi-pass membrane protein</topology>
    </subcellularLocation>
</comment>
<dbReference type="SMART" id="SM00679">
    <property type="entry name" value="CTNS"/>
    <property type="match status" value="2"/>
</dbReference>
<evidence type="ECO:0000313" key="7">
    <source>
        <dbReference type="EMBL" id="KIW99825.1"/>
    </source>
</evidence>
<feature type="transmembrane region" description="Helical" evidence="6">
    <location>
        <begin position="55"/>
        <end position="79"/>
    </location>
</feature>
<feature type="transmembrane region" description="Helical" evidence="6">
    <location>
        <begin position="213"/>
        <end position="232"/>
    </location>
</feature>
<keyword evidence="4 6" id="KW-0472">Membrane</keyword>
<dbReference type="EMBL" id="KN847484">
    <property type="protein sequence ID" value="KIW99825.1"/>
    <property type="molecule type" value="Genomic_DNA"/>
</dbReference>
<dbReference type="RefSeq" id="XP_013267038.1">
    <property type="nucleotide sequence ID" value="XM_013411584.1"/>
</dbReference>
<protein>
    <recommendedName>
        <fullName evidence="9">PQ loop repeat protein</fullName>
    </recommendedName>
</protein>
<dbReference type="OrthoDB" id="19344at2759"/>
<organism evidence="7 8">
    <name type="scientific">Rhinocladiella mackenziei CBS 650.93</name>
    <dbReference type="NCBI Taxonomy" id="1442369"/>
    <lineage>
        <taxon>Eukaryota</taxon>
        <taxon>Fungi</taxon>
        <taxon>Dikarya</taxon>
        <taxon>Ascomycota</taxon>
        <taxon>Pezizomycotina</taxon>
        <taxon>Eurotiomycetes</taxon>
        <taxon>Chaetothyriomycetidae</taxon>
        <taxon>Chaetothyriales</taxon>
        <taxon>Herpotrichiellaceae</taxon>
        <taxon>Rhinocladiella</taxon>
    </lineage>
</organism>
<dbReference type="HOGENOM" id="CLU_033734_1_0_1"/>
<evidence type="ECO:0000256" key="5">
    <source>
        <dbReference type="SAM" id="MobiDB-lite"/>
    </source>
</evidence>
<accession>A0A0D2I987</accession>
<dbReference type="Gene3D" id="1.20.1280.290">
    <property type="match status" value="1"/>
</dbReference>
<keyword evidence="2 6" id="KW-0812">Transmembrane</keyword>
<name>A0A0D2I987_9EURO</name>
<dbReference type="GO" id="GO:0016020">
    <property type="term" value="C:membrane"/>
    <property type="evidence" value="ECO:0007669"/>
    <property type="project" value="UniProtKB-SubCell"/>
</dbReference>
<dbReference type="VEuPathDB" id="FungiDB:Z518_10753"/>
<evidence type="ECO:0000256" key="4">
    <source>
        <dbReference type="ARBA" id="ARBA00023136"/>
    </source>
</evidence>
<keyword evidence="3 6" id="KW-1133">Transmembrane helix</keyword>
<proteinExistence type="predicted"/>
<evidence type="ECO:0000313" key="8">
    <source>
        <dbReference type="Proteomes" id="UP000053617"/>
    </source>
</evidence>
<evidence type="ECO:0000256" key="3">
    <source>
        <dbReference type="ARBA" id="ARBA00022989"/>
    </source>
</evidence>
<feature type="region of interest" description="Disordered" evidence="5">
    <location>
        <begin position="290"/>
        <end position="310"/>
    </location>
</feature>
<dbReference type="PANTHER" id="PTHR16201">
    <property type="entry name" value="SEVEN TRANSMEMBRANE PROTEIN 1-RELATED"/>
    <property type="match status" value="1"/>
</dbReference>
<sequence>MIQNLSTVASFKMEPSCEDIARVSYTNFGVSLFILLGILISYLPQHIRIIRLRSSYGLSPYFVLLGTTSGTCAFANILVLPKSRADIACCREVDEFACLAGLLGIAQVGVQWSCFTVILLLFLIFFPRSSPPLDDDQDSPPKDPLAPSYRTALTVTAISVMHAAIIAILSFYFVYARPEHAQAWANFLGIFSTALASIQYFPQIYTTYTLRRVGSLSIPMMCIQTPGSFVWAGSLATRLGSEGWSAWGVYLVTGCLQGTLLVMGSYFEIMHRRKERKHLQARMAHENASMDGEGELPGYSEETPLLRAED</sequence>
<dbReference type="InterPro" id="IPR006603">
    <property type="entry name" value="PQ-loop_rpt"/>
</dbReference>
<feature type="transmembrane region" description="Helical" evidence="6">
    <location>
        <begin position="20"/>
        <end position="43"/>
    </location>
</feature>
<dbReference type="AlphaFoldDB" id="A0A0D2I987"/>
<dbReference type="PANTHER" id="PTHR16201:SF11">
    <property type="entry name" value="PQ-LOOP REPEAT-CONTAINING PROTEIN"/>
    <property type="match status" value="1"/>
</dbReference>
<feature type="transmembrane region" description="Helical" evidence="6">
    <location>
        <begin position="99"/>
        <end position="126"/>
    </location>
</feature>
<evidence type="ECO:0008006" key="9">
    <source>
        <dbReference type="Google" id="ProtNLM"/>
    </source>
</evidence>
<keyword evidence="8" id="KW-1185">Reference proteome</keyword>